<dbReference type="Proteomes" id="UP001652581">
    <property type="component" value="Chromosome 8"/>
</dbReference>
<name>A0ABM5DMA6_VICPA</name>
<feature type="compositionally biased region" description="Basic and acidic residues" evidence="1">
    <location>
        <begin position="368"/>
        <end position="383"/>
    </location>
</feature>
<feature type="compositionally biased region" description="Basic residues" evidence="1">
    <location>
        <begin position="297"/>
        <end position="311"/>
    </location>
</feature>
<evidence type="ECO:0000313" key="2">
    <source>
        <dbReference type="Proteomes" id="UP001652581"/>
    </source>
</evidence>
<feature type="compositionally biased region" description="Polar residues" evidence="1">
    <location>
        <begin position="1"/>
        <end position="16"/>
    </location>
</feature>
<evidence type="ECO:0000256" key="1">
    <source>
        <dbReference type="SAM" id="MobiDB-lite"/>
    </source>
</evidence>
<feature type="compositionally biased region" description="Low complexity" evidence="1">
    <location>
        <begin position="244"/>
        <end position="253"/>
    </location>
</feature>
<feature type="region of interest" description="Disordered" evidence="1">
    <location>
        <begin position="1"/>
        <end position="132"/>
    </location>
</feature>
<feature type="region of interest" description="Disordered" evidence="1">
    <location>
        <begin position="182"/>
        <end position="421"/>
    </location>
</feature>
<dbReference type="GeneID" id="140697744"/>
<feature type="compositionally biased region" description="Pro residues" evidence="1">
    <location>
        <begin position="104"/>
        <end position="114"/>
    </location>
</feature>
<organism evidence="2 3">
    <name type="scientific">Vicugna pacos</name>
    <name type="common">Alpaca</name>
    <name type="synonym">Lama pacos</name>
    <dbReference type="NCBI Taxonomy" id="30538"/>
    <lineage>
        <taxon>Eukaryota</taxon>
        <taxon>Metazoa</taxon>
        <taxon>Chordata</taxon>
        <taxon>Craniata</taxon>
        <taxon>Vertebrata</taxon>
        <taxon>Euteleostomi</taxon>
        <taxon>Mammalia</taxon>
        <taxon>Eutheria</taxon>
        <taxon>Laurasiatheria</taxon>
        <taxon>Artiodactyla</taxon>
        <taxon>Tylopoda</taxon>
        <taxon>Camelidae</taxon>
        <taxon>Vicugna</taxon>
    </lineage>
</organism>
<feature type="compositionally biased region" description="Basic and acidic residues" evidence="1">
    <location>
        <begin position="328"/>
        <end position="344"/>
    </location>
</feature>
<feature type="compositionally biased region" description="Pro residues" evidence="1">
    <location>
        <begin position="55"/>
        <end position="72"/>
    </location>
</feature>
<proteinExistence type="predicted"/>
<gene>
    <name evidence="3" type="primary">LOC140697744</name>
</gene>
<keyword evidence="2" id="KW-1185">Reference proteome</keyword>
<evidence type="ECO:0000313" key="3">
    <source>
        <dbReference type="RefSeq" id="XP_072822038.1"/>
    </source>
</evidence>
<accession>A0ABM5DMA6</accession>
<reference evidence="3" key="1">
    <citation type="submission" date="2025-08" db="UniProtKB">
        <authorList>
            <consortium name="RefSeq"/>
        </authorList>
    </citation>
    <scope>IDENTIFICATION</scope>
</reference>
<sequence>MEHPRGSSQPSTQTNREGQDRGTGPAQFPYSIEAAWNLRNPRVEERRARARRPPARPPGPGPAVPTPEPDPCAGPGLRAPGLRADAREPAGGRQGAGGSSRPDASPPRSPPRSRPPLTDFHSAVVEARGSGVQGVEAAVQRGGAAAQGSRLALELAEDVPGAARQIGELRQEADQGVRADLLQRAEERRARRPGRLGRAQPRGLHGPLVEGHGGAGQCGRAQRSVRPQSARGASPHPTQRKVRAAAGRRGAAGQLLPVGKRRGGRAGLTDGRAGGEAEERRPPREPKGSGGSERRPPGARRRPSSRRGSRAARREEVRGAAPGRGARRREETRVPLKFAGRQERAGGSFPPSRLEREEEAGEVPPTPGEREGRRKKGKGEEIRAGPGNHLRLPRPPRLAPVGRWPRASANPGGPGTAAQSWGSHVAAPLPAKAPGRLSRGLARPWAGCGEGWGAEGVRRASLWLLTCASARRAGVNAPRPLGTPRGFPLGYPSPLLAKASGLLRCI</sequence>
<dbReference type="RefSeq" id="XP_072822038.1">
    <property type="nucleotide sequence ID" value="XM_072965937.1"/>
</dbReference>
<evidence type="ECO:0008006" key="4">
    <source>
        <dbReference type="Google" id="ProtNLM"/>
    </source>
</evidence>
<feature type="compositionally biased region" description="Basic and acidic residues" evidence="1">
    <location>
        <begin position="273"/>
        <end position="296"/>
    </location>
</feature>
<protein>
    <recommendedName>
        <fullName evidence="4">Collagen alpha-1(I) chain-like</fullName>
    </recommendedName>
</protein>